<dbReference type="Proteomes" id="UP001338125">
    <property type="component" value="Unassembled WGS sequence"/>
</dbReference>
<dbReference type="PANTHER" id="PTHR13349:SF2">
    <property type="entry name" value="TRANSLATION MACHINERY-ASSOCIATED PROTEIN 16"/>
    <property type="match status" value="1"/>
</dbReference>
<reference evidence="2 3" key="1">
    <citation type="submission" date="2024-01" db="EMBL/GenBank/DDBJ databases">
        <title>Complete genome of Cladobotryum mycophilum ATHUM6906.</title>
        <authorList>
            <person name="Christinaki A.C."/>
            <person name="Myridakis A.I."/>
            <person name="Kouvelis V.N."/>
        </authorList>
    </citation>
    <scope>NUCLEOTIDE SEQUENCE [LARGE SCALE GENOMIC DNA]</scope>
    <source>
        <strain evidence="2 3">ATHUM6906</strain>
    </source>
</reference>
<accession>A0ABR0STY6</accession>
<dbReference type="Gene3D" id="1.20.1440.170">
    <property type="entry name" value="Translation machinery-associated protein 16-like"/>
    <property type="match status" value="1"/>
</dbReference>
<sequence>MPTTLQKTRKQIAKKRGGDVNALHEKSRNAMRLHKAGIRDQRLEKLASARGKREQPIADRVAYFQQGVRDKDLVALDITAVQALIYGFVHQYDEEYDEVKKTRRSGRPPSVREDLLKLKIAALEDEYKQGFLLPDITSEDSIRLLNGWEGEWSYLATIPWIKVSAAGNLRKAELPAKGLN</sequence>
<organism evidence="2 3">
    <name type="scientific">Cladobotryum mycophilum</name>
    <dbReference type="NCBI Taxonomy" id="491253"/>
    <lineage>
        <taxon>Eukaryota</taxon>
        <taxon>Fungi</taxon>
        <taxon>Dikarya</taxon>
        <taxon>Ascomycota</taxon>
        <taxon>Pezizomycotina</taxon>
        <taxon>Sordariomycetes</taxon>
        <taxon>Hypocreomycetidae</taxon>
        <taxon>Hypocreales</taxon>
        <taxon>Hypocreaceae</taxon>
        <taxon>Cladobotryum</taxon>
    </lineage>
</organism>
<comment type="similarity">
    <text evidence="1">Belongs to the TMA16 family.</text>
</comment>
<evidence type="ECO:0000313" key="2">
    <source>
        <dbReference type="EMBL" id="KAK5995619.1"/>
    </source>
</evidence>
<keyword evidence="3" id="KW-1185">Reference proteome</keyword>
<evidence type="ECO:0000313" key="3">
    <source>
        <dbReference type="Proteomes" id="UP001338125"/>
    </source>
</evidence>
<gene>
    <name evidence="2" type="ORF">PT974_04033</name>
</gene>
<dbReference type="EMBL" id="JAVFKD010000004">
    <property type="protein sequence ID" value="KAK5995619.1"/>
    <property type="molecule type" value="Genomic_DNA"/>
</dbReference>
<name>A0ABR0STY6_9HYPO</name>
<evidence type="ECO:0000256" key="1">
    <source>
        <dbReference type="ARBA" id="ARBA00034127"/>
    </source>
</evidence>
<dbReference type="InterPro" id="IPR021346">
    <property type="entry name" value="Tma16"/>
</dbReference>
<dbReference type="Pfam" id="PF11176">
    <property type="entry name" value="Tma16"/>
    <property type="match status" value="1"/>
</dbReference>
<dbReference type="InterPro" id="IPR038356">
    <property type="entry name" value="Tma16_sf"/>
</dbReference>
<comment type="caution">
    <text evidence="2">The sequence shown here is derived from an EMBL/GenBank/DDBJ whole genome shotgun (WGS) entry which is preliminary data.</text>
</comment>
<protein>
    <submittedName>
        <fullName evidence="2">Translation machinery-associated protein 16</fullName>
    </submittedName>
</protein>
<dbReference type="PANTHER" id="PTHR13349">
    <property type="entry name" value="TRANSLATION MACHINERY-ASSOCIATED PROTEIN 16"/>
    <property type="match status" value="1"/>
</dbReference>
<proteinExistence type="inferred from homology"/>